<evidence type="ECO:0000256" key="10">
    <source>
        <dbReference type="SAM" id="MobiDB-lite"/>
    </source>
</evidence>
<dbReference type="PRINTS" id="PR00368">
    <property type="entry name" value="FADPNR"/>
</dbReference>
<dbReference type="EMBL" id="BAAANV010000037">
    <property type="protein sequence ID" value="GAA1545511.1"/>
    <property type="molecule type" value="Genomic_DNA"/>
</dbReference>
<evidence type="ECO:0000259" key="11">
    <source>
        <dbReference type="Pfam" id="PF04324"/>
    </source>
</evidence>
<keyword evidence="9" id="KW-0411">Iron-sulfur</keyword>
<dbReference type="PANTHER" id="PTHR43809">
    <property type="entry name" value="NITRITE REDUCTASE (NADH) LARGE SUBUNIT"/>
    <property type="match status" value="1"/>
</dbReference>
<comment type="cofactor">
    <cofactor evidence="1">
        <name>siroheme</name>
        <dbReference type="ChEBI" id="CHEBI:60052"/>
    </cofactor>
</comment>
<accession>A0ABN2BQD8</accession>
<comment type="cofactor">
    <cofactor evidence="2">
        <name>[4Fe-4S] cluster</name>
        <dbReference type="ChEBI" id="CHEBI:49883"/>
    </cofactor>
</comment>
<protein>
    <submittedName>
        <fullName evidence="13">FAD-dependent oxidoreductase</fullName>
    </submittedName>
</protein>
<evidence type="ECO:0000256" key="7">
    <source>
        <dbReference type="ARBA" id="ARBA00023002"/>
    </source>
</evidence>
<dbReference type="Gene3D" id="1.10.10.1100">
    <property type="entry name" value="BFD-like [2Fe-2S]-binding domain"/>
    <property type="match status" value="1"/>
</dbReference>
<comment type="caution">
    <text evidence="13">The sequence shown here is derived from an EMBL/GenBank/DDBJ whole genome shotgun (WGS) entry which is preliminary data.</text>
</comment>
<keyword evidence="8" id="KW-0408">Iron</keyword>
<evidence type="ECO:0000313" key="13">
    <source>
        <dbReference type="EMBL" id="GAA1545511.1"/>
    </source>
</evidence>
<dbReference type="RefSeq" id="WP_346030416.1">
    <property type="nucleotide sequence ID" value="NZ_BAAANV010000037.1"/>
</dbReference>
<evidence type="ECO:0000259" key="12">
    <source>
        <dbReference type="Pfam" id="PF07992"/>
    </source>
</evidence>
<dbReference type="InterPro" id="IPR023753">
    <property type="entry name" value="FAD/NAD-binding_dom"/>
</dbReference>
<dbReference type="InterPro" id="IPR007419">
    <property type="entry name" value="BFD-like_2Fe2S-bd_dom"/>
</dbReference>
<dbReference type="SUPFAM" id="SSF51905">
    <property type="entry name" value="FAD/NAD(P)-binding domain"/>
    <property type="match status" value="2"/>
</dbReference>
<dbReference type="Pfam" id="PF04324">
    <property type="entry name" value="Fer2_BFD"/>
    <property type="match status" value="1"/>
</dbReference>
<dbReference type="InterPro" id="IPR041854">
    <property type="entry name" value="BFD-like_2Fe2S-bd_dom_sf"/>
</dbReference>
<evidence type="ECO:0000256" key="9">
    <source>
        <dbReference type="ARBA" id="ARBA00023014"/>
    </source>
</evidence>
<evidence type="ECO:0000256" key="4">
    <source>
        <dbReference type="ARBA" id="ARBA00010429"/>
    </source>
</evidence>
<sequence>MSRPPRVVVIGHGMVAARFLDDLTRHAERTGAAFDITVLGEEPYEPYNRLMLSEVVAGRADLASLTLPAAPEDVTVHAGTAAVRLERERRVVIDAEGREHPYDLAVFATGAEAVMPPIPGLGAGGGQGVRAVRTIDECRELLAVCTPGRRMAVLGGGLLGVEIACGLRTRDVDVTLVHRGGHVMDRQLDAPSGQMAAAVLGDLGVDVRVTSGIVRVLREKEHLVGIELADGERLDIDGLVVNTGVKPRAEIARAAGVPVDIGILVDERLRALDDDSVAAIGDCAQTDAGCPGLIAPGWEQAGRLARELCENDQAATAPRSAPIPQPTPQATPEPRPEPEVSIVKLKAVGLDVVALGEPLPDPFAAHAQGLRVLTLSDVGDRRSATIAVDGERIVAGVVVGSPRVAADLMSAYERRTPLPLDPAHLLVKGASNPDAVPQAAGPTALPSTATVCRCNGVSKKEIVDAHVEGARCVEDVAAATRATTGCGSCTATVCGILEWMDEVNPAQEATMA</sequence>
<evidence type="ECO:0000256" key="5">
    <source>
        <dbReference type="ARBA" id="ARBA00022617"/>
    </source>
</evidence>
<keyword evidence="14" id="KW-1185">Reference proteome</keyword>
<gene>
    <name evidence="13" type="ORF">GCM10009762_18480</name>
</gene>
<evidence type="ECO:0000256" key="2">
    <source>
        <dbReference type="ARBA" id="ARBA00001966"/>
    </source>
</evidence>
<organism evidence="13 14">
    <name type="scientific">Dermacoccus barathri</name>
    <dbReference type="NCBI Taxonomy" id="322601"/>
    <lineage>
        <taxon>Bacteria</taxon>
        <taxon>Bacillati</taxon>
        <taxon>Actinomycetota</taxon>
        <taxon>Actinomycetes</taxon>
        <taxon>Micrococcales</taxon>
        <taxon>Dermacoccaceae</taxon>
        <taxon>Dermacoccus</taxon>
    </lineage>
</organism>
<reference evidence="13 14" key="1">
    <citation type="journal article" date="2019" name="Int. J. Syst. Evol. Microbiol.">
        <title>The Global Catalogue of Microorganisms (GCM) 10K type strain sequencing project: providing services to taxonomists for standard genome sequencing and annotation.</title>
        <authorList>
            <consortium name="The Broad Institute Genomics Platform"/>
            <consortium name="The Broad Institute Genome Sequencing Center for Infectious Disease"/>
            <person name="Wu L."/>
            <person name="Ma J."/>
        </authorList>
    </citation>
    <scope>NUCLEOTIDE SEQUENCE [LARGE SCALE GENOMIC DNA]</scope>
    <source>
        <strain evidence="13 14">JCM 14588</strain>
    </source>
</reference>
<proteinExistence type="inferred from homology"/>
<comment type="similarity">
    <text evidence="4">Belongs to the nitrite and sulfite reductase 4Fe-4S domain family.</text>
</comment>
<dbReference type="Gene3D" id="3.50.50.60">
    <property type="entry name" value="FAD/NAD(P)-binding domain"/>
    <property type="match status" value="2"/>
</dbReference>
<feature type="domain" description="FAD/NAD(P)-binding" evidence="12">
    <location>
        <begin position="6"/>
        <end position="288"/>
    </location>
</feature>
<evidence type="ECO:0000256" key="6">
    <source>
        <dbReference type="ARBA" id="ARBA00022723"/>
    </source>
</evidence>
<dbReference type="Proteomes" id="UP001501288">
    <property type="component" value="Unassembled WGS sequence"/>
</dbReference>
<feature type="region of interest" description="Disordered" evidence="10">
    <location>
        <begin position="312"/>
        <end position="338"/>
    </location>
</feature>
<evidence type="ECO:0000313" key="14">
    <source>
        <dbReference type="Proteomes" id="UP001501288"/>
    </source>
</evidence>
<evidence type="ECO:0000256" key="3">
    <source>
        <dbReference type="ARBA" id="ARBA00005096"/>
    </source>
</evidence>
<dbReference type="PANTHER" id="PTHR43809:SF1">
    <property type="entry name" value="NITRITE REDUCTASE (NADH) LARGE SUBUNIT"/>
    <property type="match status" value="1"/>
</dbReference>
<feature type="domain" description="BFD-like [2Fe-2S]-binding" evidence="11">
    <location>
        <begin position="451"/>
        <end position="498"/>
    </location>
</feature>
<keyword evidence="7" id="KW-0560">Oxidoreductase</keyword>
<dbReference type="InterPro" id="IPR052034">
    <property type="entry name" value="NasD-like"/>
</dbReference>
<keyword evidence="6" id="KW-0479">Metal-binding</keyword>
<dbReference type="InterPro" id="IPR036188">
    <property type="entry name" value="FAD/NAD-bd_sf"/>
</dbReference>
<comment type="pathway">
    <text evidence="3">Nitrogen metabolism; nitrate reduction (assimilation).</text>
</comment>
<keyword evidence="5" id="KW-0349">Heme</keyword>
<dbReference type="Pfam" id="PF07992">
    <property type="entry name" value="Pyr_redox_2"/>
    <property type="match status" value="1"/>
</dbReference>
<name>A0ABN2BQD8_9MICO</name>
<evidence type="ECO:0000256" key="1">
    <source>
        <dbReference type="ARBA" id="ARBA00001929"/>
    </source>
</evidence>
<feature type="compositionally biased region" description="Pro residues" evidence="10">
    <location>
        <begin position="321"/>
        <end position="333"/>
    </location>
</feature>
<evidence type="ECO:0000256" key="8">
    <source>
        <dbReference type="ARBA" id="ARBA00023004"/>
    </source>
</evidence>